<protein>
    <recommendedName>
        <fullName evidence="3">Protein FAR1-RELATED SEQUENCE</fullName>
    </recommendedName>
</protein>
<dbReference type="Gramene" id="Psat05G0494200-T1">
    <property type="protein sequence ID" value="KAI5409327.1"/>
    <property type="gene ID" value="KIW84_054942"/>
</dbReference>
<evidence type="ECO:0008006" key="3">
    <source>
        <dbReference type="Google" id="ProtNLM"/>
    </source>
</evidence>
<keyword evidence="2" id="KW-1185">Reference proteome</keyword>
<gene>
    <name evidence="1" type="ORF">KIW84_054942</name>
</gene>
<proteinExistence type="predicted"/>
<evidence type="ECO:0000313" key="1">
    <source>
        <dbReference type="EMBL" id="KAI5409327.1"/>
    </source>
</evidence>
<dbReference type="EMBL" id="JAMSHJ010000005">
    <property type="protein sequence ID" value="KAI5409327.1"/>
    <property type="molecule type" value="Genomic_DNA"/>
</dbReference>
<evidence type="ECO:0000313" key="2">
    <source>
        <dbReference type="Proteomes" id="UP001058974"/>
    </source>
</evidence>
<reference evidence="1 2" key="1">
    <citation type="journal article" date="2022" name="Nat. Genet.">
        <title>Improved pea reference genome and pan-genome highlight genomic features and evolutionary characteristics.</title>
        <authorList>
            <person name="Yang T."/>
            <person name="Liu R."/>
            <person name="Luo Y."/>
            <person name="Hu S."/>
            <person name="Wang D."/>
            <person name="Wang C."/>
            <person name="Pandey M.K."/>
            <person name="Ge S."/>
            <person name="Xu Q."/>
            <person name="Li N."/>
            <person name="Li G."/>
            <person name="Huang Y."/>
            <person name="Saxena R.K."/>
            <person name="Ji Y."/>
            <person name="Li M."/>
            <person name="Yan X."/>
            <person name="He Y."/>
            <person name="Liu Y."/>
            <person name="Wang X."/>
            <person name="Xiang C."/>
            <person name="Varshney R.K."/>
            <person name="Ding H."/>
            <person name="Gao S."/>
            <person name="Zong X."/>
        </authorList>
    </citation>
    <scope>NUCLEOTIDE SEQUENCE [LARGE SCALE GENOMIC DNA]</scope>
    <source>
        <strain evidence="1 2">cv. Zhongwan 6</strain>
    </source>
</reference>
<dbReference type="Proteomes" id="UP001058974">
    <property type="component" value="Chromosome 5"/>
</dbReference>
<dbReference type="AlphaFoldDB" id="A0A9D5AF67"/>
<accession>A0A9D5AF67</accession>
<organism evidence="1 2">
    <name type="scientific">Pisum sativum</name>
    <name type="common">Garden pea</name>
    <name type="synonym">Lathyrus oleraceus</name>
    <dbReference type="NCBI Taxonomy" id="3888"/>
    <lineage>
        <taxon>Eukaryota</taxon>
        <taxon>Viridiplantae</taxon>
        <taxon>Streptophyta</taxon>
        <taxon>Embryophyta</taxon>
        <taxon>Tracheophyta</taxon>
        <taxon>Spermatophyta</taxon>
        <taxon>Magnoliopsida</taxon>
        <taxon>eudicotyledons</taxon>
        <taxon>Gunneridae</taxon>
        <taxon>Pentapetalae</taxon>
        <taxon>rosids</taxon>
        <taxon>fabids</taxon>
        <taxon>Fabales</taxon>
        <taxon>Fabaceae</taxon>
        <taxon>Papilionoideae</taxon>
        <taxon>50 kb inversion clade</taxon>
        <taxon>NPAAA clade</taxon>
        <taxon>Hologalegina</taxon>
        <taxon>IRL clade</taxon>
        <taxon>Fabeae</taxon>
        <taxon>Lathyrus</taxon>
    </lineage>
</organism>
<comment type="caution">
    <text evidence="1">The sequence shown here is derived from an EMBL/GenBank/DDBJ whole genome shotgun (WGS) entry which is preliminary data.</text>
</comment>
<name>A0A9D5AF67_PEA</name>
<sequence>MNVVEVVFLNLTHLLCMFHISKNVSMKFKEYVKSHRHEHVMDIWNNTIYLNTEYEFLVHLKYFEVVCVDIPKFVKYMHEIWLTPYKKYLLLFGLIESLI</sequence>